<dbReference type="PANTHER" id="PTHR42695">
    <property type="entry name" value="GLUTAMINE AMIDOTRANSFERASE YLR126C-RELATED"/>
    <property type="match status" value="1"/>
</dbReference>
<dbReference type="PROSITE" id="PS51273">
    <property type="entry name" value="GATASE_TYPE_1"/>
    <property type="match status" value="1"/>
</dbReference>
<evidence type="ECO:0000259" key="1">
    <source>
        <dbReference type="Pfam" id="PF00117"/>
    </source>
</evidence>
<reference evidence="2 3" key="1">
    <citation type="submission" date="2023-11" db="EMBL/GenBank/DDBJ databases">
        <title>Genome sequence of Microbacterium rhizosphaerae KACC 19337.</title>
        <authorList>
            <person name="Choi H."/>
            <person name="Kim S."/>
            <person name="Kim Y."/>
            <person name="Kwon S.-W."/>
            <person name="Heo J."/>
        </authorList>
    </citation>
    <scope>NUCLEOTIDE SEQUENCE [LARGE SCALE GENOMIC DNA]</scope>
    <source>
        <strain evidence="2 3">KACC 19337</strain>
    </source>
</reference>
<dbReference type="EMBL" id="CP139368">
    <property type="protein sequence ID" value="WPR89519.1"/>
    <property type="molecule type" value="Genomic_DNA"/>
</dbReference>
<gene>
    <name evidence="2" type="ORF">SM116_17450</name>
</gene>
<protein>
    <submittedName>
        <fullName evidence="2">GMP synthase</fullName>
    </submittedName>
</protein>
<proteinExistence type="predicted"/>
<accession>A0ABZ0SJH7</accession>
<dbReference type="InterPro" id="IPR029062">
    <property type="entry name" value="Class_I_gatase-like"/>
</dbReference>
<dbReference type="Pfam" id="PF00117">
    <property type="entry name" value="GATase"/>
    <property type="match status" value="1"/>
</dbReference>
<dbReference type="InterPro" id="IPR017926">
    <property type="entry name" value="GATASE"/>
</dbReference>
<name>A0ABZ0SJH7_9MICO</name>
<dbReference type="RefSeq" id="WP_320942233.1">
    <property type="nucleotide sequence ID" value="NZ_BAABEU010000003.1"/>
</dbReference>
<sequence length="241" mass="25611">MSARLLYVCVRPQRGAGEAEYESFRSAAGLAADEIDALDLVRNPMPDLDAYTAYMVGGSPFNMTDPETSKTEAQKHVEAGLAELAQAAADGGPAALFTCYGIGIATRTLGGEVSRAHPEDTGPTVVALTPEGERDPLFGDLATRFTALTAHKEGSSTVPPGGVLLAQGDASAVQAYRYGDRLYATQFHPEATTKAFTERMAIYRDDGYFASADYEVLAARVLATSVTEPMRLVRAFAGRFG</sequence>
<evidence type="ECO:0000313" key="2">
    <source>
        <dbReference type="EMBL" id="WPR89519.1"/>
    </source>
</evidence>
<organism evidence="2 3">
    <name type="scientific">Microbacterium rhizosphaerae</name>
    <dbReference type="NCBI Taxonomy" id="1678237"/>
    <lineage>
        <taxon>Bacteria</taxon>
        <taxon>Bacillati</taxon>
        <taxon>Actinomycetota</taxon>
        <taxon>Actinomycetes</taxon>
        <taxon>Micrococcales</taxon>
        <taxon>Microbacteriaceae</taxon>
        <taxon>Microbacterium</taxon>
    </lineage>
</organism>
<evidence type="ECO:0000313" key="3">
    <source>
        <dbReference type="Proteomes" id="UP001323798"/>
    </source>
</evidence>
<dbReference type="SUPFAM" id="SSF52317">
    <property type="entry name" value="Class I glutamine amidotransferase-like"/>
    <property type="match status" value="1"/>
</dbReference>
<feature type="domain" description="Glutamine amidotransferase" evidence="1">
    <location>
        <begin position="86"/>
        <end position="199"/>
    </location>
</feature>
<keyword evidence="3" id="KW-1185">Reference proteome</keyword>
<dbReference type="Gene3D" id="3.40.50.880">
    <property type="match status" value="1"/>
</dbReference>
<dbReference type="PANTHER" id="PTHR42695:SF5">
    <property type="entry name" value="GLUTAMINE AMIDOTRANSFERASE YLR126C-RELATED"/>
    <property type="match status" value="1"/>
</dbReference>
<dbReference type="CDD" id="cd01741">
    <property type="entry name" value="GATase1_1"/>
    <property type="match status" value="1"/>
</dbReference>
<dbReference type="Proteomes" id="UP001323798">
    <property type="component" value="Chromosome"/>
</dbReference>
<dbReference type="InterPro" id="IPR044992">
    <property type="entry name" value="ChyE-like"/>
</dbReference>